<dbReference type="EMBL" id="RCHU02000018">
    <property type="protein sequence ID" value="KAL3567010.1"/>
    <property type="molecule type" value="Genomic_DNA"/>
</dbReference>
<accession>A0ACC4ALB6</accession>
<comment type="caution">
    <text evidence="1">The sequence shown here is derived from an EMBL/GenBank/DDBJ whole genome shotgun (WGS) entry which is preliminary data.</text>
</comment>
<name>A0ACC4ALB6_POPAL</name>
<evidence type="ECO:0000313" key="1">
    <source>
        <dbReference type="EMBL" id="KAL3567010.1"/>
    </source>
</evidence>
<evidence type="ECO:0000313" key="2">
    <source>
        <dbReference type="Proteomes" id="UP000309997"/>
    </source>
</evidence>
<dbReference type="Proteomes" id="UP000309997">
    <property type="component" value="Unassembled WGS sequence"/>
</dbReference>
<organism evidence="1 2">
    <name type="scientific">Populus alba</name>
    <name type="common">White poplar</name>
    <dbReference type="NCBI Taxonomy" id="43335"/>
    <lineage>
        <taxon>Eukaryota</taxon>
        <taxon>Viridiplantae</taxon>
        <taxon>Streptophyta</taxon>
        <taxon>Embryophyta</taxon>
        <taxon>Tracheophyta</taxon>
        <taxon>Spermatophyta</taxon>
        <taxon>Magnoliopsida</taxon>
        <taxon>eudicotyledons</taxon>
        <taxon>Gunneridae</taxon>
        <taxon>Pentapetalae</taxon>
        <taxon>rosids</taxon>
        <taxon>fabids</taxon>
        <taxon>Malpighiales</taxon>
        <taxon>Salicaceae</taxon>
        <taxon>Saliceae</taxon>
        <taxon>Populus</taxon>
    </lineage>
</organism>
<gene>
    <name evidence="1" type="ORF">D5086_032425</name>
</gene>
<proteinExistence type="predicted"/>
<keyword evidence="2" id="KW-1185">Reference proteome</keyword>
<sequence>MKGEEAVASGVHENYKLILGLGIMAVRIKSRDDFPVRIINDETISREEHRSCELQGEIKGRKVNHVFNYSMVLAI</sequence>
<protein>
    <submittedName>
        <fullName evidence="1">Uncharacterized protein</fullName>
    </submittedName>
</protein>
<reference evidence="1 2" key="1">
    <citation type="journal article" date="2024" name="Plant Biotechnol. J.">
        <title>Genome and CRISPR/Cas9 system of a widespread forest tree (Populus alba) in the world.</title>
        <authorList>
            <person name="Liu Y.J."/>
            <person name="Jiang P.F."/>
            <person name="Han X.M."/>
            <person name="Li X.Y."/>
            <person name="Wang H.M."/>
            <person name="Wang Y.J."/>
            <person name="Wang X.X."/>
            <person name="Zeng Q.Y."/>
        </authorList>
    </citation>
    <scope>NUCLEOTIDE SEQUENCE [LARGE SCALE GENOMIC DNA]</scope>
    <source>
        <strain evidence="2">cv. PAL-ZL1</strain>
    </source>
</reference>